<feature type="signal peptide" evidence="16">
    <location>
        <begin position="1"/>
        <end position="31"/>
    </location>
</feature>
<organism evidence="18 19">
    <name type="scientific">Trichogramma brassicae</name>
    <dbReference type="NCBI Taxonomy" id="86971"/>
    <lineage>
        <taxon>Eukaryota</taxon>
        <taxon>Metazoa</taxon>
        <taxon>Ecdysozoa</taxon>
        <taxon>Arthropoda</taxon>
        <taxon>Hexapoda</taxon>
        <taxon>Insecta</taxon>
        <taxon>Pterygota</taxon>
        <taxon>Neoptera</taxon>
        <taxon>Endopterygota</taxon>
        <taxon>Hymenoptera</taxon>
        <taxon>Apocrita</taxon>
        <taxon>Proctotrupomorpha</taxon>
        <taxon>Chalcidoidea</taxon>
        <taxon>Trichogrammatidae</taxon>
        <taxon>Trichogramma</taxon>
    </lineage>
</organism>
<dbReference type="Pfam" id="PF02244">
    <property type="entry name" value="Propep_M14"/>
    <property type="match status" value="1"/>
</dbReference>
<protein>
    <recommendedName>
        <fullName evidence="17">Peptidase M14 domain-containing protein</fullName>
    </recommendedName>
</protein>
<dbReference type="EMBL" id="CADCXV010001496">
    <property type="protein sequence ID" value="CAB0044857.1"/>
    <property type="molecule type" value="Genomic_DNA"/>
</dbReference>
<evidence type="ECO:0000256" key="9">
    <source>
        <dbReference type="ARBA" id="ARBA00022801"/>
    </source>
</evidence>
<keyword evidence="19" id="KW-1185">Reference proteome</keyword>
<dbReference type="SUPFAM" id="SSF54897">
    <property type="entry name" value="Protease propeptides/inhibitors"/>
    <property type="match status" value="1"/>
</dbReference>
<dbReference type="PRINTS" id="PR00765">
    <property type="entry name" value="CRBOXYPTASEA"/>
</dbReference>
<dbReference type="FunFam" id="3.40.630.10:FF:000040">
    <property type="entry name" value="zinc carboxypeptidase"/>
    <property type="match status" value="1"/>
</dbReference>
<evidence type="ECO:0000313" key="19">
    <source>
        <dbReference type="Proteomes" id="UP000479190"/>
    </source>
</evidence>
<feature type="active site" description="Proton donor/acceptor" evidence="14">
    <location>
        <position position="434"/>
    </location>
</feature>
<name>A0A6H5J465_9HYME</name>
<dbReference type="PANTHER" id="PTHR11705">
    <property type="entry name" value="PROTEASE FAMILY M14 CARBOXYPEPTIDASE A,B"/>
    <property type="match status" value="1"/>
</dbReference>
<evidence type="ECO:0000256" key="4">
    <source>
        <dbReference type="ARBA" id="ARBA00022525"/>
    </source>
</evidence>
<dbReference type="CDD" id="cd03860">
    <property type="entry name" value="M14_CP_A-B_like"/>
    <property type="match status" value="1"/>
</dbReference>
<dbReference type="InterPro" id="IPR057246">
    <property type="entry name" value="CARBOXYPEPT_ZN_1"/>
</dbReference>
<dbReference type="InterPro" id="IPR003146">
    <property type="entry name" value="M14A_act_pep"/>
</dbReference>
<feature type="compositionally biased region" description="Acidic residues" evidence="15">
    <location>
        <begin position="44"/>
        <end position="58"/>
    </location>
</feature>
<keyword evidence="9" id="KW-0378">Hydrolase</keyword>
<keyword evidence="6" id="KW-0645">Protease</keyword>
<dbReference type="Pfam" id="PF00246">
    <property type="entry name" value="Peptidase_M14"/>
    <property type="match status" value="1"/>
</dbReference>
<dbReference type="PANTHER" id="PTHR11705:SF91">
    <property type="entry name" value="FI01817P-RELATED"/>
    <property type="match status" value="1"/>
</dbReference>
<feature type="domain" description="Peptidase M14" evidence="17">
    <location>
        <begin position="178"/>
        <end position="468"/>
    </location>
</feature>
<comment type="similarity">
    <text evidence="3 14">Belongs to the peptidase M14 family.</text>
</comment>
<keyword evidence="7" id="KW-0479">Metal-binding</keyword>
<evidence type="ECO:0000256" key="2">
    <source>
        <dbReference type="ARBA" id="ARBA00004613"/>
    </source>
</evidence>
<accession>A0A6H5J465</accession>
<dbReference type="AlphaFoldDB" id="A0A6H5J465"/>
<comment type="cofactor">
    <cofactor evidence="1">
        <name>Zn(2+)</name>
        <dbReference type="ChEBI" id="CHEBI:29105"/>
    </cofactor>
</comment>
<evidence type="ECO:0000256" key="3">
    <source>
        <dbReference type="ARBA" id="ARBA00005988"/>
    </source>
</evidence>
<evidence type="ECO:0000256" key="14">
    <source>
        <dbReference type="PROSITE-ProRule" id="PRU01379"/>
    </source>
</evidence>
<evidence type="ECO:0000313" key="18">
    <source>
        <dbReference type="EMBL" id="CAB0044857.1"/>
    </source>
</evidence>
<evidence type="ECO:0000256" key="1">
    <source>
        <dbReference type="ARBA" id="ARBA00001947"/>
    </source>
</evidence>
<keyword evidence="12" id="KW-1015">Disulfide bond</keyword>
<feature type="chain" id="PRO_5026206907" description="Peptidase M14 domain-containing protein" evidence="16">
    <location>
        <begin position="32"/>
        <end position="473"/>
    </location>
</feature>
<dbReference type="Gene3D" id="3.40.630.10">
    <property type="entry name" value="Zn peptidases"/>
    <property type="match status" value="1"/>
</dbReference>
<feature type="region of interest" description="Disordered" evidence="15">
    <location>
        <begin position="40"/>
        <end position="60"/>
    </location>
</feature>
<dbReference type="InterPro" id="IPR000834">
    <property type="entry name" value="Peptidase_M14"/>
</dbReference>
<evidence type="ECO:0000256" key="15">
    <source>
        <dbReference type="SAM" id="MobiDB-lite"/>
    </source>
</evidence>
<keyword evidence="11" id="KW-0482">Metalloprotease</keyword>
<dbReference type="PROSITE" id="PS00132">
    <property type="entry name" value="CARBOXYPEPT_ZN_1"/>
    <property type="match status" value="1"/>
</dbReference>
<comment type="subcellular location">
    <subcellularLocation>
        <location evidence="2">Secreted</location>
    </subcellularLocation>
</comment>
<evidence type="ECO:0000256" key="13">
    <source>
        <dbReference type="ARBA" id="ARBA00057299"/>
    </source>
</evidence>
<dbReference type="Proteomes" id="UP000479190">
    <property type="component" value="Unassembled WGS sequence"/>
</dbReference>
<dbReference type="InterPro" id="IPR036990">
    <property type="entry name" value="M14A-like_propep"/>
</dbReference>
<dbReference type="GO" id="GO:0005615">
    <property type="term" value="C:extracellular space"/>
    <property type="evidence" value="ECO:0007669"/>
    <property type="project" value="TreeGrafter"/>
</dbReference>
<keyword evidence="4" id="KW-0964">Secreted</keyword>
<dbReference type="SMART" id="SM00631">
    <property type="entry name" value="Zn_pept"/>
    <property type="match status" value="1"/>
</dbReference>
<reference evidence="18 19" key="1">
    <citation type="submission" date="2020-02" db="EMBL/GenBank/DDBJ databases">
        <authorList>
            <person name="Ferguson B K."/>
        </authorList>
    </citation>
    <scope>NUCLEOTIDE SEQUENCE [LARGE SCALE GENOMIC DNA]</scope>
</reference>
<evidence type="ECO:0000259" key="17">
    <source>
        <dbReference type="PROSITE" id="PS52035"/>
    </source>
</evidence>
<evidence type="ECO:0000256" key="5">
    <source>
        <dbReference type="ARBA" id="ARBA00022645"/>
    </source>
</evidence>
<keyword evidence="10" id="KW-0862">Zinc</keyword>
<dbReference type="GO" id="GO:0004181">
    <property type="term" value="F:metallocarboxypeptidase activity"/>
    <property type="evidence" value="ECO:0007669"/>
    <property type="project" value="InterPro"/>
</dbReference>
<evidence type="ECO:0000256" key="6">
    <source>
        <dbReference type="ARBA" id="ARBA00022670"/>
    </source>
</evidence>
<proteinExistence type="inferred from homology"/>
<dbReference type="GO" id="GO:0006508">
    <property type="term" value="P:proteolysis"/>
    <property type="evidence" value="ECO:0007669"/>
    <property type="project" value="UniProtKB-KW"/>
</dbReference>
<comment type="function">
    <text evidence="13">Involved in the digestion of the blood meal.</text>
</comment>
<evidence type="ECO:0000256" key="12">
    <source>
        <dbReference type="ARBA" id="ARBA00023157"/>
    </source>
</evidence>
<dbReference type="GO" id="GO:0008270">
    <property type="term" value="F:zinc ion binding"/>
    <property type="evidence" value="ECO:0007669"/>
    <property type="project" value="InterPro"/>
</dbReference>
<evidence type="ECO:0000256" key="7">
    <source>
        <dbReference type="ARBA" id="ARBA00022723"/>
    </source>
</evidence>
<sequence>MMLVPKAPRRPPLLAVLVLVLVASLAAAARASSLPLADRRQSYESEEELEDNDDDSGNEDTYYVGAAKQFNLIPEEQVTYDGAQIWRIAADSGKDEFLDYLQDRGDLSLWSGNRSLIDVLVLPDVIPRVSRFLRQRNIDYDVVITDLQLAINQENPVRTPEEIDELVGRNGHRMEWDSYHRLEDIHEYMDYLANTYPQVCSVMSIGKSVQGRDLKVIRISRGLANAPALWIDGGIHAREWISPAAVTYLIDYLVEHSDQLQEDYYILPVVNPDGYEYTFRGDRLWRKNRANPQKGGSCIGVDLNRNFGYRWGGMGTSKQPCREIYAGSGAFSEPETRAIKDFFQTSAANFQAYLTFHSYGQYILYPWGYDRRVPPDYKELEAVGRRMAEAMRLAGGANSHYTVGNSATTLYAAAGGADDWAKANQKIKYTYTVELRDRGQNGFVLPAKYIKPTAEEAIAAVQVVAKAIRGASS</sequence>
<keyword evidence="5" id="KW-0121">Carboxypeptidase</keyword>
<gene>
    <name evidence="18" type="ORF">TBRA_LOCUS16432</name>
</gene>
<evidence type="ECO:0000256" key="8">
    <source>
        <dbReference type="ARBA" id="ARBA00022729"/>
    </source>
</evidence>
<dbReference type="OrthoDB" id="3626597at2759"/>
<evidence type="ECO:0000256" key="11">
    <source>
        <dbReference type="ARBA" id="ARBA00023049"/>
    </source>
</evidence>
<dbReference type="PROSITE" id="PS52035">
    <property type="entry name" value="PEPTIDASE_M14"/>
    <property type="match status" value="1"/>
</dbReference>
<evidence type="ECO:0000256" key="10">
    <source>
        <dbReference type="ARBA" id="ARBA00022833"/>
    </source>
</evidence>
<evidence type="ECO:0000256" key="16">
    <source>
        <dbReference type="SAM" id="SignalP"/>
    </source>
</evidence>
<dbReference type="Gene3D" id="3.30.70.340">
    <property type="entry name" value="Metallocarboxypeptidase-like"/>
    <property type="match status" value="1"/>
</dbReference>
<dbReference type="SUPFAM" id="SSF53187">
    <property type="entry name" value="Zn-dependent exopeptidases"/>
    <property type="match status" value="1"/>
</dbReference>
<keyword evidence="8 16" id="KW-0732">Signal</keyword>